<dbReference type="Proteomes" id="UP000295788">
    <property type="component" value="Unassembled WGS sequence"/>
</dbReference>
<dbReference type="RefSeq" id="WP_132767026.1">
    <property type="nucleotide sequence ID" value="NZ_SMAB01000002.1"/>
</dbReference>
<dbReference type="OrthoDB" id="9802472at2"/>
<proteinExistence type="predicted"/>
<evidence type="ECO:0000313" key="3">
    <source>
        <dbReference type="Proteomes" id="UP000295788"/>
    </source>
</evidence>
<evidence type="ECO:0000313" key="2">
    <source>
        <dbReference type="EMBL" id="TCS84169.1"/>
    </source>
</evidence>
<protein>
    <submittedName>
        <fullName evidence="2">Bifunctional non-homologous end joining protein LigD</fullName>
    </submittedName>
</protein>
<sequence length="298" mass="35027">MEIIIDNFPLQITNPEKIFWPEMGIRKIDYIMKLMELTPYLIPHAQNRLLTTIRYPDGIDGKSFYQKNIPSYAPTWVDHHRWQDTEYILLNKRATLAWLGNQAALEFHTAFNRYNRDQYPSSLVFDLDPSKGQTFEQVVEVALLIHETLGSLGLKSWIKTSGATGMQIYIPIGEKYTYEQARKMNEFFGKYFSEKYPQLITIERMVKKRESKLYFDYLQMWQGKTITLVYSTRATKEATVSTPIEWEELEKGIRPTDFHLLNIKDRIEQKGDLFAPLLGKSSIQNLDHILQFINKQKI</sequence>
<comment type="caution">
    <text evidence="2">The sequence shown here is derived from an EMBL/GenBank/DDBJ whole genome shotgun (WGS) entry which is preliminary data.</text>
</comment>
<feature type="domain" description="DNA ligase D polymerase" evidence="1">
    <location>
        <begin position="27"/>
        <end position="274"/>
    </location>
</feature>
<accession>A0A4V2UT52</accession>
<dbReference type="PANTHER" id="PTHR42705">
    <property type="entry name" value="BIFUNCTIONAL NON-HOMOLOGOUS END JOINING PROTEIN LIGD"/>
    <property type="match status" value="1"/>
</dbReference>
<dbReference type="Pfam" id="PF21686">
    <property type="entry name" value="LigD_Prim-Pol"/>
    <property type="match status" value="1"/>
</dbReference>
<gene>
    <name evidence="2" type="ORF">EDD72_102213</name>
</gene>
<dbReference type="NCBIfam" id="TIGR02778">
    <property type="entry name" value="ligD_pol"/>
    <property type="match status" value="1"/>
</dbReference>
<dbReference type="AlphaFoldDB" id="A0A4V2UT52"/>
<dbReference type="InterPro" id="IPR052171">
    <property type="entry name" value="NHEJ_LigD"/>
</dbReference>
<evidence type="ECO:0000259" key="1">
    <source>
        <dbReference type="Pfam" id="PF21686"/>
    </source>
</evidence>
<dbReference type="InterPro" id="IPR014145">
    <property type="entry name" value="LigD_pol_dom"/>
</dbReference>
<name>A0A4V2UT52_9BACI</name>
<reference evidence="2 3" key="1">
    <citation type="submission" date="2019-03" db="EMBL/GenBank/DDBJ databases">
        <title>Genomic Encyclopedia of Type Strains, Phase IV (KMG-IV): sequencing the most valuable type-strain genomes for metagenomic binning, comparative biology and taxonomic classification.</title>
        <authorList>
            <person name="Goeker M."/>
        </authorList>
    </citation>
    <scope>NUCLEOTIDE SEQUENCE [LARGE SCALE GENOMIC DNA]</scope>
    <source>
        <strain evidence="2 3">DSM 23802</strain>
    </source>
</reference>
<dbReference type="PANTHER" id="PTHR42705:SF2">
    <property type="entry name" value="BIFUNCTIONAL NON-HOMOLOGOUS END JOINING PROTEIN LIGD"/>
    <property type="match status" value="1"/>
</dbReference>
<dbReference type="EMBL" id="SMAB01000002">
    <property type="protein sequence ID" value="TCS84169.1"/>
    <property type="molecule type" value="Genomic_DNA"/>
</dbReference>
<organism evidence="2 3">
    <name type="scientific">Tepidibacillus fermentans</name>
    <dbReference type="NCBI Taxonomy" id="1281767"/>
    <lineage>
        <taxon>Bacteria</taxon>
        <taxon>Bacillati</taxon>
        <taxon>Bacillota</taxon>
        <taxon>Bacilli</taxon>
        <taxon>Bacillales</taxon>
        <taxon>Bacillaceae</taxon>
        <taxon>Tepidibacillus</taxon>
    </lineage>
</organism>
<dbReference type="Gene3D" id="3.90.920.10">
    <property type="entry name" value="DNA primase, PRIM domain"/>
    <property type="match status" value="1"/>
</dbReference>
<keyword evidence="3" id="KW-1185">Reference proteome</keyword>